<dbReference type="Proteomes" id="UP000821845">
    <property type="component" value="Chromosome 5"/>
</dbReference>
<organism evidence="1 2">
    <name type="scientific">Hyalomma asiaticum</name>
    <name type="common">Tick</name>
    <dbReference type="NCBI Taxonomy" id="266040"/>
    <lineage>
        <taxon>Eukaryota</taxon>
        <taxon>Metazoa</taxon>
        <taxon>Ecdysozoa</taxon>
        <taxon>Arthropoda</taxon>
        <taxon>Chelicerata</taxon>
        <taxon>Arachnida</taxon>
        <taxon>Acari</taxon>
        <taxon>Parasitiformes</taxon>
        <taxon>Ixodida</taxon>
        <taxon>Ixodoidea</taxon>
        <taxon>Ixodidae</taxon>
        <taxon>Hyalomminae</taxon>
        <taxon>Hyalomma</taxon>
    </lineage>
</organism>
<protein>
    <submittedName>
        <fullName evidence="1">Uncharacterized protein</fullName>
    </submittedName>
</protein>
<evidence type="ECO:0000313" key="1">
    <source>
        <dbReference type="EMBL" id="KAH6930248.1"/>
    </source>
</evidence>
<sequence>MSMMALTYERHSVVRFGPCIDTVEFRMLSSSPPKQFDAFSYIRAFDVEQLVTLSTTHVARLGLALNAKKIRGFAVFWRAGSQHSTLDRQQNHPMGHRVSVPRCHPPLISGSPRCARTTTATDMPKSQRGVAPALDVGARSRNLEGRTRPSANICQCCDMYFGKYPSVAGAWQRKVGRVALGCHGRVAVEAIQGDLGWSSFEAREASSRVACEGRFRE</sequence>
<reference evidence="1" key="1">
    <citation type="submission" date="2020-05" db="EMBL/GenBank/DDBJ databases">
        <title>Large-scale comparative analyses of tick genomes elucidate their genetic diversity and vector capacities.</title>
        <authorList>
            <person name="Jia N."/>
            <person name="Wang J."/>
            <person name="Shi W."/>
            <person name="Du L."/>
            <person name="Sun Y."/>
            <person name="Zhan W."/>
            <person name="Jiang J."/>
            <person name="Wang Q."/>
            <person name="Zhang B."/>
            <person name="Ji P."/>
            <person name="Sakyi L.B."/>
            <person name="Cui X."/>
            <person name="Yuan T."/>
            <person name="Jiang B."/>
            <person name="Yang W."/>
            <person name="Lam T.T.-Y."/>
            <person name="Chang Q."/>
            <person name="Ding S."/>
            <person name="Wang X."/>
            <person name="Zhu J."/>
            <person name="Ruan X."/>
            <person name="Zhao L."/>
            <person name="Wei J."/>
            <person name="Que T."/>
            <person name="Du C."/>
            <person name="Cheng J."/>
            <person name="Dai P."/>
            <person name="Han X."/>
            <person name="Huang E."/>
            <person name="Gao Y."/>
            <person name="Liu J."/>
            <person name="Shao H."/>
            <person name="Ye R."/>
            <person name="Li L."/>
            <person name="Wei W."/>
            <person name="Wang X."/>
            <person name="Wang C."/>
            <person name="Yang T."/>
            <person name="Huo Q."/>
            <person name="Li W."/>
            <person name="Guo W."/>
            <person name="Chen H."/>
            <person name="Zhou L."/>
            <person name="Ni X."/>
            <person name="Tian J."/>
            <person name="Zhou Y."/>
            <person name="Sheng Y."/>
            <person name="Liu T."/>
            <person name="Pan Y."/>
            <person name="Xia L."/>
            <person name="Li J."/>
            <person name="Zhao F."/>
            <person name="Cao W."/>
        </authorList>
    </citation>
    <scope>NUCLEOTIDE SEQUENCE</scope>
    <source>
        <strain evidence="1">Hyas-2018</strain>
    </source>
</reference>
<evidence type="ECO:0000313" key="2">
    <source>
        <dbReference type="Proteomes" id="UP000821845"/>
    </source>
</evidence>
<gene>
    <name evidence="1" type="ORF">HPB50_012260</name>
</gene>
<dbReference type="EMBL" id="CM023485">
    <property type="protein sequence ID" value="KAH6930248.1"/>
    <property type="molecule type" value="Genomic_DNA"/>
</dbReference>
<comment type="caution">
    <text evidence="1">The sequence shown here is derived from an EMBL/GenBank/DDBJ whole genome shotgun (WGS) entry which is preliminary data.</text>
</comment>
<name>A0ACB7S660_HYAAI</name>
<keyword evidence="2" id="KW-1185">Reference proteome</keyword>
<accession>A0ACB7S660</accession>
<proteinExistence type="predicted"/>